<dbReference type="EMBL" id="JBHUDJ010000003">
    <property type="protein sequence ID" value="MFD1587035.1"/>
    <property type="molecule type" value="Genomic_DNA"/>
</dbReference>
<reference evidence="1 2" key="1">
    <citation type="journal article" date="2019" name="Int. J. Syst. Evol. Microbiol.">
        <title>The Global Catalogue of Microorganisms (GCM) 10K type strain sequencing project: providing services to taxonomists for standard genome sequencing and annotation.</title>
        <authorList>
            <consortium name="The Broad Institute Genomics Platform"/>
            <consortium name="The Broad Institute Genome Sequencing Center for Infectious Disease"/>
            <person name="Wu L."/>
            <person name="Ma J."/>
        </authorList>
    </citation>
    <scope>NUCLEOTIDE SEQUENCE [LARGE SCALE GENOMIC DNA]</scope>
    <source>
        <strain evidence="1 2">CGMCC 1.12125</strain>
    </source>
</reference>
<organism evidence="1 2">
    <name type="scientific">Halorientalis brevis</name>
    <dbReference type="NCBI Taxonomy" id="1126241"/>
    <lineage>
        <taxon>Archaea</taxon>
        <taxon>Methanobacteriati</taxon>
        <taxon>Methanobacteriota</taxon>
        <taxon>Stenosarchaea group</taxon>
        <taxon>Halobacteria</taxon>
        <taxon>Halobacteriales</taxon>
        <taxon>Haloarculaceae</taxon>
        <taxon>Halorientalis</taxon>
    </lineage>
</organism>
<dbReference type="SUPFAM" id="SSF55718">
    <property type="entry name" value="SCP-like"/>
    <property type="match status" value="1"/>
</dbReference>
<accession>A0ABD6CBV7</accession>
<protein>
    <submittedName>
        <fullName evidence="1">Uncharacterized protein</fullName>
    </submittedName>
</protein>
<dbReference type="InterPro" id="IPR036527">
    <property type="entry name" value="SCP2_sterol-bd_dom_sf"/>
</dbReference>
<dbReference type="RefSeq" id="WP_247375434.1">
    <property type="nucleotide sequence ID" value="NZ_JALLGV010000001.1"/>
</dbReference>
<dbReference type="AlphaFoldDB" id="A0ABD6CBV7"/>
<evidence type="ECO:0000313" key="2">
    <source>
        <dbReference type="Proteomes" id="UP001597119"/>
    </source>
</evidence>
<dbReference type="Proteomes" id="UP001597119">
    <property type="component" value="Unassembled WGS sequence"/>
</dbReference>
<name>A0ABD6CBV7_9EURY</name>
<dbReference type="Gene3D" id="3.30.1050.10">
    <property type="entry name" value="SCP2 sterol-binding domain"/>
    <property type="match status" value="1"/>
</dbReference>
<comment type="caution">
    <text evidence="1">The sequence shown here is derived from an EMBL/GenBank/DDBJ whole genome shotgun (WGS) entry which is preliminary data.</text>
</comment>
<keyword evidence="2" id="KW-1185">Reference proteome</keyword>
<sequence length="232" mass="25875">MALYPSEEWLDEYCRALNESSELQDFGFSENILLVITDLGLDDLTIGDLSDDVLSEMPANVRDGLADTSLTEALSLIDERVRSSLPESVEHLLNQTERDVVNDTIFVHIELEGGNCHGLSLVTDLSDLEVDSIFQAAARTWQSIVAGRPAMAAALCGDLEVIGNQWLRLKYLAELQLLCDIAADDVETEFLFEYTDRSFAEFVVDESLRGPITVQKWLTRETALAVRPFVPF</sequence>
<gene>
    <name evidence="1" type="ORF">ACFR9U_08565</name>
</gene>
<proteinExistence type="predicted"/>
<evidence type="ECO:0000313" key="1">
    <source>
        <dbReference type="EMBL" id="MFD1587035.1"/>
    </source>
</evidence>